<keyword evidence="3 6" id="KW-0731">Sigma factor</keyword>
<dbReference type="InterPro" id="IPR036388">
    <property type="entry name" value="WH-like_DNA-bd_sf"/>
</dbReference>
<dbReference type="InterPro" id="IPR000943">
    <property type="entry name" value="RNA_pol_sigma70"/>
</dbReference>
<keyword evidence="7" id="KW-0175">Coiled coil</keyword>
<dbReference type="InterPro" id="IPR050239">
    <property type="entry name" value="Sigma-70_RNA_pol_init_factors"/>
</dbReference>
<dbReference type="SUPFAM" id="SSF88946">
    <property type="entry name" value="Sigma2 domain of RNA polymerase sigma factors"/>
    <property type="match status" value="1"/>
</dbReference>
<evidence type="ECO:0000256" key="1">
    <source>
        <dbReference type="ARBA" id="ARBA00007788"/>
    </source>
</evidence>
<dbReference type="InterPro" id="IPR007624">
    <property type="entry name" value="RNA_pol_sigma70_r3"/>
</dbReference>
<dbReference type="InterPro" id="IPR007627">
    <property type="entry name" value="RNA_pol_sigma70_r2"/>
</dbReference>
<dbReference type="Proteomes" id="UP000485484">
    <property type="component" value="Unassembled WGS sequence"/>
</dbReference>
<comment type="similarity">
    <text evidence="1 6">Belongs to the sigma-70 factor family.</text>
</comment>
<dbReference type="Gene3D" id="1.10.601.10">
    <property type="entry name" value="RNA Polymerase Primary Sigma Factor"/>
    <property type="match status" value="2"/>
</dbReference>
<dbReference type="InterPro" id="IPR013325">
    <property type="entry name" value="RNA_pol_sigma_r2"/>
</dbReference>
<dbReference type="Pfam" id="PF03979">
    <property type="entry name" value="Sigma70_r1_1"/>
    <property type="match status" value="1"/>
</dbReference>
<evidence type="ECO:0000256" key="4">
    <source>
        <dbReference type="ARBA" id="ARBA00023125"/>
    </source>
</evidence>
<feature type="coiled-coil region" evidence="7">
    <location>
        <begin position="107"/>
        <end position="154"/>
    </location>
</feature>
<protein>
    <recommendedName>
        <fullName evidence="6">RNA polymerase sigma factor</fullName>
    </recommendedName>
</protein>
<gene>
    <name evidence="10" type="primary">sigA</name>
    <name evidence="10" type="ORF">BWY73_00969</name>
</gene>
<dbReference type="InterPro" id="IPR009042">
    <property type="entry name" value="RNA_pol_sigma70_r1_2"/>
</dbReference>
<feature type="domain" description="RNA polymerase sigma-70" evidence="8">
    <location>
        <begin position="172"/>
        <end position="185"/>
    </location>
</feature>
<dbReference type="GO" id="GO:0003677">
    <property type="term" value="F:DNA binding"/>
    <property type="evidence" value="ECO:0007669"/>
    <property type="project" value="UniProtKB-KW"/>
</dbReference>
<dbReference type="InterPro" id="IPR007630">
    <property type="entry name" value="RNA_pol_sigma70_r4"/>
</dbReference>
<keyword evidence="4 6" id="KW-0238">DNA-binding</keyword>
<feature type="domain" description="RNA polymerase sigma-70" evidence="9">
    <location>
        <begin position="342"/>
        <end position="368"/>
    </location>
</feature>
<comment type="caution">
    <text evidence="10">The sequence shown here is derived from an EMBL/GenBank/DDBJ whole genome shotgun (WGS) entry which is preliminary data.</text>
</comment>
<evidence type="ECO:0000259" key="9">
    <source>
        <dbReference type="PROSITE" id="PS00716"/>
    </source>
</evidence>
<evidence type="ECO:0000256" key="3">
    <source>
        <dbReference type="ARBA" id="ARBA00023082"/>
    </source>
</evidence>
<dbReference type="CDD" id="cd06171">
    <property type="entry name" value="Sigma70_r4"/>
    <property type="match status" value="1"/>
</dbReference>
<evidence type="ECO:0000256" key="5">
    <source>
        <dbReference type="ARBA" id="ARBA00023163"/>
    </source>
</evidence>
<proteinExistence type="inferred from homology"/>
<dbReference type="GO" id="GO:0006352">
    <property type="term" value="P:DNA-templated transcription initiation"/>
    <property type="evidence" value="ECO:0007669"/>
    <property type="project" value="InterPro"/>
</dbReference>
<dbReference type="GO" id="GO:0016987">
    <property type="term" value="F:sigma factor activity"/>
    <property type="evidence" value="ECO:0007669"/>
    <property type="project" value="UniProtKB-KW"/>
</dbReference>
<dbReference type="PANTHER" id="PTHR30603">
    <property type="entry name" value="RNA POLYMERASE SIGMA FACTOR RPO"/>
    <property type="match status" value="1"/>
</dbReference>
<dbReference type="AlphaFoldDB" id="A0A1V5MFJ4"/>
<dbReference type="Pfam" id="PF04539">
    <property type="entry name" value="Sigma70_r3"/>
    <property type="match status" value="1"/>
</dbReference>
<dbReference type="EMBL" id="MWAK01000141">
    <property type="protein sequence ID" value="OPZ91966.1"/>
    <property type="molecule type" value="Genomic_DNA"/>
</dbReference>
<keyword evidence="5 6" id="KW-0804">Transcription</keyword>
<dbReference type="SUPFAM" id="SSF88659">
    <property type="entry name" value="Sigma3 and sigma4 domains of RNA polymerase sigma factors"/>
    <property type="match status" value="2"/>
</dbReference>
<dbReference type="PANTHER" id="PTHR30603:SF60">
    <property type="entry name" value="RNA POLYMERASE SIGMA FACTOR RPOD"/>
    <property type="match status" value="1"/>
</dbReference>
<dbReference type="PRINTS" id="PR00046">
    <property type="entry name" value="SIGMA70FCT"/>
</dbReference>
<evidence type="ECO:0000256" key="7">
    <source>
        <dbReference type="SAM" id="Coils"/>
    </source>
</evidence>
<comment type="function">
    <text evidence="6">Sigma factors are initiation factors that promote the attachment of RNA polymerase to specific initiation sites and are then released.</text>
</comment>
<evidence type="ECO:0000256" key="2">
    <source>
        <dbReference type="ARBA" id="ARBA00023015"/>
    </source>
</evidence>
<dbReference type="InterPro" id="IPR042189">
    <property type="entry name" value="RNA_pol_sigma_70_r1_1_sf"/>
</dbReference>
<dbReference type="NCBIfam" id="TIGR02937">
    <property type="entry name" value="sigma70-ECF"/>
    <property type="match status" value="1"/>
</dbReference>
<dbReference type="Pfam" id="PF04542">
    <property type="entry name" value="Sigma70_r2"/>
    <property type="match status" value="1"/>
</dbReference>
<evidence type="ECO:0000313" key="10">
    <source>
        <dbReference type="EMBL" id="OPZ91966.1"/>
    </source>
</evidence>
<organism evidence="10">
    <name type="scientific">candidate division TA06 bacterium ADurb.Bin417</name>
    <dbReference type="NCBI Taxonomy" id="1852828"/>
    <lineage>
        <taxon>Bacteria</taxon>
        <taxon>Bacteria division TA06</taxon>
    </lineage>
</organism>
<keyword evidence="2 6" id="KW-0805">Transcription regulation</keyword>
<dbReference type="Pfam" id="PF00140">
    <property type="entry name" value="Sigma70_r1_2"/>
    <property type="match status" value="1"/>
</dbReference>
<dbReference type="PROSITE" id="PS00716">
    <property type="entry name" value="SIGMA70_2"/>
    <property type="match status" value="1"/>
</dbReference>
<dbReference type="Gene3D" id="1.10.10.10">
    <property type="entry name" value="Winged helix-like DNA-binding domain superfamily/Winged helix DNA-binding domain"/>
    <property type="match status" value="2"/>
</dbReference>
<dbReference type="InterPro" id="IPR013324">
    <property type="entry name" value="RNA_pol_sigma_r3/r4-like"/>
</dbReference>
<name>A0A1V5MFJ4_UNCT6</name>
<accession>A0A1V5MFJ4</accession>
<sequence length="388" mass="45401">MTFKNRNDAKQKRINEIIEKGKRQKHLSYDEINEMLPEDSYNPEELEELFGQLNQLQVAIEDETEEVFTIHEEELEEERLALEEVRNPLRSYLKEAGEISLLTHDQEIEIARNIENAKEALQQARARSAGNAELARLERKLDVLKAQLIQANLRLVINIAKKYSNPKLTLRDLIQEGNIGLMKAVDKFRFREGYKFSTYATWWIRQAITRAIADHSSTIRIPVHMREKINKLNKISRYLVHELDREPTPEEIARRTQSSPDKVRMILKSMQREPISLETPVGDDDKTTFGDFIEDRETDTPATAATYALLQDELEKIFAQLDEREEKILRLRFGIGAGYPRTLEEVGQIFNLTRERIRQIESKALEKLRNSEQLKHLSAFLEWYRNSN</sequence>
<evidence type="ECO:0000256" key="6">
    <source>
        <dbReference type="RuleBase" id="RU362124"/>
    </source>
</evidence>
<dbReference type="Gene3D" id="1.10.220.120">
    <property type="entry name" value="Sigma-70 factor, region 1.1"/>
    <property type="match status" value="1"/>
</dbReference>
<dbReference type="InterPro" id="IPR007127">
    <property type="entry name" value="RNA_pol_sigma_70_r1_1"/>
</dbReference>
<evidence type="ECO:0000259" key="8">
    <source>
        <dbReference type="PROSITE" id="PS00715"/>
    </source>
</evidence>
<dbReference type="InterPro" id="IPR014284">
    <property type="entry name" value="RNA_pol_sigma-70_dom"/>
</dbReference>
<dbReference type="PROSITE" id="PS00715">
    <property type="entry name" value="SIGMA70_1"/>
    <property type="match status" value="1"/>
</dbReference>
<dbReference type="Pfam" id="PF04545">
    <property type="entry name" value="Sigma70_r4"/>
    <property type="match status" value="1"/>
</dbReference>
<reference evidence="10" key="1">
    <citation type="submission" date="2017-02" db="EMBL/GenBank/DDBJ databases">
        <title>Delving into the versatile metabolic prowess of the omnipresent phylum Bacteroidetes.</title>
        <authorList>
            <person name="Nobu M.K."/>
            <person name="Mei R."/>
            <person name="Narihiro T."/>
            <person name="Kuroda K."/>
            <person name="Liu W.-T."/>
        </authorList>
    </citation>
    <scope>NUCLEOTIDE SEQUENCE</scope>
    <source>
        <strain evidence="10">ADurb.Bin417</strain>
    </source>
</reference>